<evidence type="ECO:0000313" key="7">
    <source>
        <dbReference type="EMBL" id="MFD2264742.1"/>
    </source>
</evidence>
<evidence type="ECO:0000313" key="8">
    <source>
        <dbReference type="Proteomes" id="UP001597295"/>
    </source>
</evidence>
<dbReference type="RefSeq" id="WP_379877860.1">
    <property type="nucleotide sequence ID" value="NZ_JBHUIP010000014.1"/>
</dbReference>
<evidence type="ECO:0000256" key="3">
    <source>
        <dbReference type="ARBA" id="ARBA00022603"/>
    </source>
</evidence>
<keyword evidence="8" id="KW-1185">Reference proteome</keyword>
<dbReference type="InterPro" id="IPR029063">
    <property type="entry name" value="SAM-dependent_MTases_sf"/>
</dbReference>
<dbReference type="EC" id="2.1.1.174" evidence="7"/>
<feature type="domain" description="Methyltransferase small" evidence="6">
    <location>
        <begin position="163"/>
        <end position="325"/>
    </location>
</feature>
<dbReference type="InterPro" id="IPR046977">
    <property type="entry name" value="RsmC/RlmG"/>
</dbReference>
<keyword evidence="1" id="KW-0963">Cytoplasm</keyword>
<organism evidence="7 8">
    <name type="scientific">Lacibacterium aquatile</name>
    <dbReference type="NCBI Taxonomy" id="1168082"/>
    <lineage>
        <taxon>Bacteria</taxon>
        <taxon>Pseudomonadati</taxon>
        <taxon>Pseudomonadota</taxon>
        <taxon>Alphaproteobacteria</taxon>
        <taxon>Rhodospirillales</taxon>
        <taxon>Rhodospirillaceae</taxon>
    </lineage>
</organism>
<dbReference type="EMBL" id="JBHUIP010000014">
    <property type="protein sequence ID" value="MFD2264742.1"/>
    <property type="molecule type" value="Genomic_DNA"/>
</dbReference>
<dbReference type="PROSITE" id="PS00092">
    <property type="entry name" value="N6_MTASE"/>
    <property type="match status" value="1"/>
</dbReference>
<keyword evidence="3 7" id="KW-0489">Methyltransferase</keyword>
<accession>A0ABW5DV16</accession>
<sequence>MSIEAFDATLWALDQGAIVLPKEGLILIDGAVPHALLRSIPQERIRVRQDWQPTASQLHLSAWLNEPLAAALVFPAKQRDRALGDLATAAEAVVPGGLVLLAAPNTAGAGRFARDLTDLLGNSESVSKHKARVAWGRRTDDFDMALAKTWEQAAAPAPILDGSVTSQPGLFAWDRVDPGSALLAECLPEKISGRVADIGCGWGFLAREVIRKTNDLAVLDLYDADARAVALAGHNVGRPARVLWRDVMGGLDGTYDLIFSNPPFHEGQARRVDLGQGFIRTAAGALAPGGRLMLVANRSLPYERIMGEYLKDVAMLADAGGYKVLTGVKA</sequence>
<gene>
    <name evidence="7" type="ORF">ACFSM5_17690</name>
</gene>
<proteinExistence type="predicted"/>
<dbReference type="GO" id="GO:0052914">
    <property type="term" value="F:16S rRNA (guanine(1207)-N(2))-methyltransferase activity"/>
    <property type="evidence" value="ECO:0007669"/>
    <property type="project" value="UniProtKB-EC"/>
</dbReference>
<dbReference type="EC" id="2.1.1.172" evidence="7"/>
<evidence type="ECO:0000256" key="5">
    <source>
        <dbReference type="ARBA" id="ARBA00022691"/>
    </source>
</evidence>
<dbReference type="PANTHER" id="PTHR47816:SF4">
    <property type="entry name" value="RIBOSOMAL RNA SMALL SUBUNIT METHYLTRANSFERASE C"/>
    <property type="match status" value="1"/>
</dbReference>
<protein>
    <submittedName>
        <fullName evidence="7">Class I SAM-dependent methyltransferase</fullName>
        <ecNumber evidence="7">2.1.1.172</ecNumber>
        <ecNumber evidence="7">2.1.1.174</ecNumber>
    </submittedName>
</protein>
<evidence type="ECO:0000259" key="6">
    <source>
        <dbReference type="Pfam" id="PF05175"/>
    </source>
</evidence>
<keyword evidence="2" id="KW-0698">rRNA processing</keyword>
<keyword evidence="5" id="KW-0949">S-adenosyl-L-methionine</keyword>
<evidence type="ECO:0000256" key="4">
    <source>
        <dbReference type="ARBA" id="ARBA00022679"/>
    </source>
</evidence>
<dbReference type="Gene3D" id="3.40.50.150">
    <property type="entry name" value="Vaccinia Virus protein VP39"/>
    <property type="match status" value="1"/>
</dbReference>
<dbReference type="CDD" id="cd02440">
    <property type="entry name" value="AdoMet_MTases"/>
    <property type="match status" value="1"/>
</dbReference>
<reference evidence="8" key="1">
    <citation type="journal article" date="2019" name="Int. J. Syst. Evol. Microbiol.">
        <title>The Global Catalogue of Microorganisms (GCM) 10K type strain sequencing project: providing services to taxonomists for standard genome sequencing and annotation.</title>
        <authorList>
            <consortium name="The Broad Institute Genomics Platform"/>
            <consortium name="The Broad Institute Genome Sequencing Center for Infectious Disease"/>
            <person name="Wu L."/>
            <person name="Ma J."/>
        </authorList>
    </citation>
    <scope>NUCLEOTIDE SEQUENCE [LARGE SCALE GENOMIC DNA]</scope>
    <source>
        <strain evidence="8">CGMCC 1.19062</strain>
    </source>
</reference>
<keyword evidence="4 7" id="KW-0808">Transferase</keyword>
<dbReference type="InterPro" id="IPR002052">
    <property type="entry name" value="DNA_methylase_N6_adenine_CS"/>
</dbReference>
<name>A0ABW5DV16_9PROT</name>
<dbReference type="GO" id="GO:0052916">
    <property type="term" value="F:23S rRNA (guanine(1835)-N(2))-methyltransferase activity"/>
    <property type="evidence" value="ECO:0007669"/>
    <property type="project" value="UniProtKB-EC"/>
</dbReference>
<dbReference type="InterPro" id="IPR007848">
    <property type="entry name" value="Small_mtfrase_dom"/>
</dbReference>
<evidence type="ECO:0000256" key="1">
    <source>
        <dbReference type="ARBA" id="ARBA00022490"/>
    </source>
</evidence>
<dbReference type="PANTHER" id="PTHR47816">
    <property type="entry name" value="RIBOSOMAL RNA SMALL SUBUNIT METHYLTRANSFERASE C"/>
    <property type="match status" value="1"/>
</dbReference>
<evidence type="ECO:0000256" key="2">
    <source>
        <dbReference type="ARBA" id="ARBA00022552"/>
    </source>
</evidence>
<dbReference type="SUPFAM" id="SSF53335">
    <property type="entry name" value="S-adenosyl-L-methionine-dependent methyltransferases"/>
    <property type="match status" value="1"/>
</dbReference>
<comment type="caution">
    <text evidence="7">The sequence shown here is derived from an EMBL/GenBank/DDBJ whole genome shotgun (WGS) entry which is preliminary data.</text>
</comment>
<dbReference type="Pfam" id="PF05175">
    <property type="entry name" value="MTS"/>
    <property type="match status" value="1"/>
</dbReference>
<dbReference type="Proteomes" id="UP001597295">
    <property type="component" value="Unassembled WGS sequence"/>
</dbReference>